<evidence type="ECO:0000313" key="10">
    <source>
        <dbReference type="EMBL" id="KAE8711854.1"/>
    </source>
</evidence>
<dbReference type="GO" id="GO:0012505">
    <property type="term" value="C:endomembrane system"/>
    <property type="evidence" value="ECO:0007669"/>
    <property type="project" value="UniProtKB-SubCell"/>
</dbReference>
<dbReference type="AlphaFoldDB" id="A0A6A3B481"/>
<evidence type="ECO:0000256" key="2">
    <source>
        <dbReference type="ARBA" id="ARBA00022741"/>
    </source>
</evidence>
<dbReference type="CDD" id="cd06222">
    <property type="entry name" value="RNase_H_like"/>
    <property type="match status" value="1"/>
</dbReference>
<reference evidence="10" key="1">
    <citation type="submission" date="2019-09" db="EMBL/GenBank/DDBJ databases">
        <title>Draft genome information of white flower Hibiscus syriacus.</title>
        <authorList>
            <person name="Kim Y.-M."/>
        </authorList>
    </citation>
    <scope>NUCLEOTIDE SEQUENCE [LARGE SCALE GENOMIC DNA]</scope>
    <source>
        <strain evidence="10">YM2019G1</strain>
    </source>
</reference>
<feature type="domain" description="RNase H type-1" evidence="9">
    <location>
        <begin position="791"/>
        <end position="868"/>
    </location>
</feature>
<evidence type="ECO:0000256" key="5">
    <source>
        <dbReference type="ARBA" id="ARBA00023289"/>
    </source>
</evidence>
<evidence type="ECO:0000259" key="9">
    <source>
        <dbReference type="Pfam" id="PF13456"/>
    </source>
</evidence>
<dbReference type="SUPFAM" id="SSF56219">
    <property type="entry name" value="DNase I-like"/>
    <property type="match status" value="1"/>
</dbReference>
<evidence type="ECO:0000256" key="3">
    <source>
        <dbReference type="ARBA" id="ARBA00023134"/>
    </source>
</evidence>
<protein>
    <submittedName>
        <fullName evidence="10">Detected protein of confused Function</fullName>
    </submittedName>
</protein>
<dbReference type="InterPro" id="IPR005135">
    <property type="entry name" value="Endo/exonuclease/phosphatase"/>
</dbReference>
<evidence type="ECO:0000256" key="4">
    <source>
        <dbReference type="ARBA" id="ARBA00023288"/>
    </source>
</evidence>
<dbReference type="InterPro" id="IPR036397">
    <property type="entry name" value="RNaseH_sf"/>
</dbReference>
<dbReference type="GO" id="GO:0005525">
    <property type="term" value="F:GTP binding"/>
    <property type="evidence" value="ECO:0007669"/>
    <property type="project" value="UniProtKB-KW"/>
</dbReference>
<dbReference type="Pfam" id="PF13456">
    <property type="entry name" value="RVT_3"/>
    <property type="match status" value="1"/>
</dbReference>
<dbReference type="Pfam" id="PF00071">
    <property type="entry name" value="Ras"/>
    <property type="match status" value="1"/>
</dbReference>
<dbReference type="PROSITE" id="PS51421">
    <property type="entry name" value="RAS"/>
    <property type="match status" value="1"/>
</dbReference>
<dbReference type="GO" id="GO:0003924">
    <property type="term" value="F:GTPase activity"/>
    <property type="evidence" value="ECO:0007669"/>
    <property type="project" value="InterPro"/>
</dbReference>
<dbReference type="InterPro" id="IPR050227">
    <property type="entry name" value="Rab"/>
</dbReference>
<dbReference type="InterPro" id="IPR036691">
    <property type="entry name" value="Endo/exonu/phosph_ase_sf"/>
</dbReference>
<feature type="region of interest" description="Disordered" evidence="7">
    <location>
        <begin position="164"/>
        <end position="197"/>
    </location>
</feature>
<dbReference type="InterPro" id="IPR044730">
    <property type="entry name" value="RNase_H-like_dom_plant"/>
</dbReference>
<sequence>MIVPQKSSVATAKNLQKQVVLLLLRRMLPWKPLNLLPSTSTDQPNPTENPNATTAPPATPKGPWTVFGHYLTIEPWSPDFSTTQPQPNEVTAWICLPGFPVTLYKRSLIIEICECIDPVARIDYQTDSGRRGRFARMAITLDINKPLISKILISERGSRFSSIYGLTEDNNDTTTQHEPTRPKPLAPLTNPSSSHSKTFTMGKGVLTPGPKTTNAPAHVAVRKPLTISKFLRDNRPDLVAFVEPRISGKRVDSIISSLGFHHSHRVEVVGFSGGIWLCWYNFVQVNVLINHLQFIHCQIFYSQDNATFLATIVYGSPNATKRYALWHHLRFIATSINSPWIILGDFNATLSSSDRMGCAISSRPKNDFQDFVFYSGIRDMGFQGPSFTCSRGNTHARLEHVLCNTLWDESFHASCVTHLLRMSLLNHEDFSRMLMDNWVPTPNLSETMGSFTLAADTWNKIIFGYIGTKKRIIMARLREKLWKQRPRSNWITSGDCNTKYFHCKAQIHKQKLKISTLKLADGNWCHDGDVLKSEAVRVFKGIFSSETVTHGAFLAPNKFPHMPTPMLAALDVAPTDMEIGDALFDMSPLKAPGHDGLHAQFFQSQWKLVGNTICRVIRDIFTGKDMEADLNKTILVLIPKMETPKTFSNFRPISLQGTTISHLFFADDLILYAKTSEDQSDIISYILLEFGKFSRPKVSKRKTHIFFSPHTEDAIKFSISSKLGFQVVDSMGTYLGVPVIYKRVKCSDYDFILDKMRAKLNGCHKPSLAPPQNTPSLIQWKQPQQGWYTVNVDALVSPSTNHTTIGGVIPDCEGRWLTDFQKLISITNTLQAELWAIFIGLQTAWIGGFEFLQLHSDSFEAVGLVDSTRILKNGSQQRFRLRYSGFAAVRITRDDRNSVRDGHNHTIHQLRQQSWITDIIWTPREANMLADQIALDSPPINLLATISRDVLGPPYSFANRRLWGWQIVSSSEIFLSNLTAFSTAQLQDDSYLESYISTIGVDFKIRTVEQDGKTLKLQIWDTAGQERFRTITSSYYRGAHGIIIVYDVTDQASFHNVKQWLNEINRYASGNVNKLLVGNKCDLTAKKAVPYETAKAFADELGIPFMETSAKNATNVEQAFMAMAGDIKNRMASQPAVNNERPSMVQIRGQPVNQKTGCCS</sequence>
<dbReference type="GO" id="GO:0003676">
    <property type="term" value="F:nucleic acid binding"/>
    <property type="evidence" value="ECO:0007669"/>
    <property type="project" value="InterPro"/>
</dbReference>
<comment type="similarity">
    <text evidence="1">Belongs to the small GTPase superfamily. Rab family.</text>
</comment>
<dbReference type="Pfam" id="PF03372">
    <property type="entry name" value="Exo_endo_phos"/>
    <property type="match status" value="1"/>
</dbReference>
<dbReference type="SMART" id="SM00176">
    <property type="entry name" value="RAN"/>
    <property type="match status" value="1"/>
</dbReference>
<dbReference type="FunFam" id="3.40.50.300:FF:001447">
    <property type="entry name" value="Ras-related protein Rab-1B"/>
    <property type="match status" value="1"/>
</dbReference>
<keyword evidence="3" id="KW-0342">GTP-binding</keyword>
<dbReference type="SUPFAM" id="SSF53098">
    <property type="entry name" value="Ribonuclease H-like"/>
    <property type="match status" value="1"/>
</dbReference>
<dbReference type="PROSITE" id="PS51419">
    <property type="entry name" value="RAB"/>
    <property type="match status" value="1"/>
</dbReference>
<keyword evidence="4" id="KW-0449">Lipoprotein</keyword>
<dbReference type="Gene3D" id="3.60.10.10">
    <property type="entry name" value="Endonuclease/exonuclease/phosphatase"/>
    <property type="match status" value="1"/>
</dbReference>
<dbReference type="EMBL" id="VEPZ02000906">
    <property type="protein sequence ID" value="KAE8711854.1"/>
    <property type="molecule type" value="Genomic_DNA"/>
</dbReference>
<organism evidence="10 11">
    <name type="scientific">Hibiscus syriacus</name>
    <name type="common">Rose of Sharon</name>
    <dbReference type="NCBI Taxonomy" id="106335"/>
    <lineage>
        <taxon>Eukaryota</taxon>
        <taxon>Viridiplantae</taxon>
        <taxon>Streptophyta</taxon>
        <taxon>Embryophyta</taxon>
        <taxon>Tracheophyta</taxon>
        <taxon>Spermatophyta</taxon>
        <taxon>Magnoliopsida</taxon>
        <taxon>eudicotyledons</taxon>
        <taxon>Gunneridae</taxon>
        <taxon>Pentapetalae</taxon>
        <taxon>rosids</taxon>
        <taxon>malvids</taxon>
        <taxon>Malvales</taxon>
        <taxon>Malvaceae</taxon>
        <taxon>Malvoideae</taxon>
        <taxon>Hibiscus</taxon>
    </lineage>
</organism>
<dbReference type="InterPro" id="IPR005225">
    <property type="entry name" value="Small_GTP-bd"/>
</dbReference>
<dbReference type="InterPro" id="IPR012337">
    <property type="entry name" value="RNaseH-like_sf"/>
</dbReference>
<evidence type="ECO:0000256" key="6">
    <source>
        <dbReference type="ARBA" id="ARBA00037868"/>
    </source>
</evidence>
<name>A0A6A3B481_HIBSY</name>
<dbReference type="SMART" id="SM00173">
    <property type="entry name" value="RAS"/>
    <property type="match status" value="1"/>
</dbReference>
<proteinExistence type="inferred from homology"/>
<dbReference type="SMART" id="SM00174">
    <property type="entry name" value="RHO"/>
    <property type="match status" value="1"/>
</dbReference>
<feature type="domain" description="Endonuclease/exonuclease/phosphatase" evidence="8">
    <location>
        <begin position="225"/>
        <end position="406"/>
    </location>
</feature>
<dbReference type="PANTHER" id="PTHR47977">
    <property type="entry name" value="RAS-RELATED PROTEIN RAB"/>
    <property type="match status" value="1"/>
</dbReference>
<dbReference type="Gene3D" id="3.40.50.300">
    <property type="entry name" value="P-loop containing nucleotide triphosphate hydrolases"/>
    <property type="match status" value="1"/>
</dbReference>
<dbReference type="InterPro" id="IPR002156">
    <property type="entry name" value="RNaseH_domain"/>
</dbReference>
<keyword evidence="5" id="KW-0636">Prenylation</keyword>
<keyword evidence="11" id="KW-1185">Reference proteome</keyword>
<dbReference type="PROSITE" id="PS51420">
    <property type="entry name" value="RHO"/>
    <property type="match status" value="1"/>
</dbReference>
<feature type="region of interest" description="Disordered" evidence="7">
    <location>
        <begin position="35"/>
        <end position="59"/>
    </location>
</feature>
<feature type="compositionally biased region" description="Low complexity" evidence="7">
    <location>
        <begin position="44"/>
        <end position="56"/>
    </location>
</feature>
<dbReference type="SMART" id="SM00175">
    <property type="entry name" value="RAB"/>
    <property type="match status" value="1"/>
</dbReference>
<comment type="subcellular location">
    <subcellularLocation>
        <location evidence="6">Endomembrane system</location>
        <topology evidence="6">Lipid-anchor</topology>
    </subcellularLocation>
</comment>
<dbReference type="InterPro" id="IPR027417">
    <property type="entry name" value="P-loop_NTPase"/>
</dbReference>
<dbReference type="InterPro" id="IPR057289">
    <property type="entry name" value="Rab1/Ypt1"/>
</dbReference>
<dbReference type="SUPFAM" id="SSF52540">
    <property type="entry name" value="P-loop containing nucleoside triphosphate hydrolases"/>
    <property type="match status" value="1"/>
</dbReference>
<evidence type="ECO:0000313" key="11">
    <source>
        <dbReference type="Proteomes" id="UP000436088"/>
    </source>
</evidence>
<dbReference type="Proteomes" id="UP000436088">
    <property type="component" value="Unassembled WGS sequence"/>
</dbReference>
<evidence type="ECO:0000259" key="8">
    <source>
        <dbReference type="Pfam" id="PF03372"/>
    </source>
</evidence>
<evidence type="ECO:0000256" key="1">
    <source>
        <dbReference type="ARBA" id="ARBA00006270"/>
    </source>
</evidence>
<comment type="caution">
    <text evidence="10">The sequence shown here is derived from an EMBL/GenBank/DDBJ whole genome shotgun (WGS) entry which is preliminary data.</text>
</comment>
<dbReference type="GO" id="GO:0004523">
    <property type="term" value="F:RNA-DNA hybrid ribonuclease activity"/>
    <property type="evidence" value="ECO:0007669"/>
    <property type="project" value="InterPro"/>
</dbReference>
<gene>
    <name evidence="10" type="ORF">F3Y22_tig00110271pilonHSYRG00157</name>
</gene>
<evidence type="ECO:0000256" key="7">
    <source>
        <dbReference type="SAM" id="MobiDB-lite"/>
    </source>
</evidence>
<keyword evidence="2" id="KW-0547">Nucleotide-binding</keyword>
<dbReference type="Gene3D" id="3.30.420.10">
    <property type="entry name" value="Ribonuclease H-like superfamily/Ribonuclease H"/>
    <property type="match status" value="1"/>
</dbReference>
<dbReference type="InterPro" id="IPR001806">
    <property type="entry name" value="Small_GTPase"/>
</dbReference>
<dbReference type="NCBIfam" id="TIGR00231">
    <property type="entry name" value="small_GTP"/>
    <property type="match status" value="1"/>
</dbReference>
<accession>A0A6A3B481</accession>
<dbReference type="CDD" id="cd01869">
    <property type="entry name" value="Rab1_Ypt1"/>
    <property type="match status" value="1"/>
</dbReference>
<dbReference type="PRINTS" id="PR00449">
    <property type="entry name" value="RASTRNSFRMNG"/>
</dbReference>